<evidence type="ECO:0000313" key="1">
    <source>
        <dbReference type="EMBL" id="QHU34857.1"/>
    </source>
</evidence>
<sequence length="235" mass="28545">MIFFRNYFYELPDDIQNNIYKHIFNSCLCDIKKDKNIKYINRLYIANNNPKNTCVFSIKPKWLFYDKNSDEEIEYKYKKVAYLEDYKNNINELLYLDREHLIRDISHLNIYTISFFLYPLSNSGTNFKKYLTICFNFFGYYDKNMIKNIKVVGDKIDITFIHKFKCYADIYYNVQVGYNILYNLLSNIIYTEENIIKYAKLVVLFRWIENNAVFKECKIDNNKISPIFEEKFSKN</sequence>
<reference evidence="1" key="1">
    <citation type="journal article" date="2020" name="Nature">
        <title>Giant virus diversity and host interactions through global metagenomics.</title>
        <authorList>
            <person name="Schulz F."/>
            <person name="Roux S."/>
            <person name="Paez-Espino D."/>
            <person name="Jungbluth S."/>
            <person name="Walsh D.A."/>
            <person name="Denef V.J."/>
            <person name="McMahon K.D."/>
            <person name="Konstantinidis K.T."/>
            <person name="Eloe-Fadrosh E.A."/>
            <person name="Kyrpides N.C."/>
            <person name="Woyke T."/>
        </authorList>
    </citation>
    <scope>NUCLEOTIDE SEQUENCE</scope>
    <source>
        <strain evidence="1">GVMAG-S-1017244-22</strain>
    </source>
</reference>
<accession>A0A6C0LW60</accession>
<proteinExistence type="predicted"/>
<dbReference type="EMBL" id="MN740581">
    <property type="protein sequence ID" value="QHU34857.1"/>
    <property type="molecule type" value="Genomic_DNA"/>
</dbReference>
<name>A0A6C0LW60_9ZZZZ</name>
<protein>
    <submittedName>
        <fullName evidence="1">Uncharacterized protein</fullName>
    </submittedName>
</protein>
<organism evidence="1">
    <name type="scientific">viral metagenome</name>
    <dbReference type="NCBI Taxonomy" id="1070528"/>
    <lineage>
        <taxon>unclassified sequences</taxon>
        <taxon>metagenomes</taxon>
        <taxon>organismal metagenomes</taxon>
    </lineage>
</organism>
<dbReference type="AlphaFoldDB" id="A0A6C0LW60"/>